<organism evidence="2 3">
    <name type="scientific">Romanomermis culicivorax</name>
    <name type="common">Nematode worm</name>
    <dbReference type="NCBI Taxonomy" id="13658"/>
    <lineage>
        <taxon>Eukaryota</taxon>
        <taxon>Metazoa</taxon>
        <taxon>Ecdysozoa</taxon>
        <taxon>Nematoda</taxon>
        <taxon>Enoplea</taxon>
        <taxon>Dorylaimia</taxon>
        <taxon>Mermithida</taxon>
        <taxon>Mermithoidea</taxon>
        <taxon>Mermithidae</taxon>
        <taxon>Romanomermis</taxon>
    </lineage>
</organism>
<protein>
    <submittedName>
        <fullName evidence="3">Uncharacterized protein</fullName>
    </submittedName>
</protein>
<keyword evidence="2" id="KW-1185">Reference proteome</keyword>
<name>A0A915JR97_ROMCU</name>
<dbReference type="Proteomes" id="UP000887565">
    <property type="component" value="Unplaced"/>
</dbReference>
<evidence type="ECO:0000313" key="3">
    <source>
        <dbReference type="WBParaSite" id="nRc.2.0.1.t28618-RA"/>
    </source>
</evidence>
<dbReference type="AlphaFoldDB" id="A0A915JR97"/>
<accession>A0A915JR97</accession>
<proteinExistence type="predicted"/>
<dbReference type="WBParaSite" id="nRc.2.0.1.t28618-RA">
    <property type="protein sequence ID" value="nRc.2.0.1.t28618-RA"/>
    <property type="gene ID" value="nRc.2.0.1.g28618"/>
</dbReference>
<reference evidence="3" key="1">
    <citation type="submission" date="2022-11" db="UniProtKB">
        <authorList>
            <consortium name="WormBaseParasite"/>
        </authorList>
    </citation>
    <scope>IDENTIFICATION</scope>
</reference>
<feature type="region of interest" description="Disordered" evidence="1">
    <location>
        <begin position="1"/>
        <end position="30"/>
    </location>
</feature>
<evidence type="ECO:0000256" key="1">
    <source>
        <dbReference type="SAM" id="MobiDB-lite"/>
    </source>
</evidence>
<sequence length="75" mass="8435">MGRVQKRSGFKSAAKVSKAQHSKSFKSAAHTESCSAVYTLMDLFVRKILVVDARFDDDVNARGCADFLYPFFLLR</sequence>
<evidence type="ECO:0000313" key="2">
    <source>
        <dbReference type="Proteomes" id="UP000887565"/>
    </source>
</evidence>